<dbReference type="PANTHER" id="PTHR46889:SF4">
    <property type="entry name" value="TRANSPOSASE INSO FOR INSERTION SEQUENCE ELEMENT IS911B-RELATED"/>
    <property type="match status" value="1"/>
</dbReference>
<reference evidence="3 4" key="1">
    <citation type="submission" date="2021-10" db="EMBL/GenBank/DDBJ databases">
        <authorList>
            <person name="Koch H."/>
        </authorList>
    </citation>
    <scope>NUCLEOTIDE SEQUENCE [LARGE SCALE GENOMIC DNA]</scope>
    <source>
        <strain evidence="3">6680</strain>
    </source>
</reference>
<dbReference type="EMBL" id="OU912926">
    <property type="protein sequence ID" value="CAG9933055.1"/>
    <property type="molecule type" value="Genomic_DNA"/>
</dbReference>
<dbReference type="PROSITE" id="PS50994">
    <property type="entry name" value="INTEGRASE"/>
    <property type="match status" value="1"/>
</dbReference>
<dbReference type="InterPro" id="IPR001584">
    <property type="entry name" value="Integrase_cat-core"/>
</dbReference>
<dbReference type="InterPro" id="IPR025948">
    <property type="entry name" value="HTH-like_dom"/>
</dbReference>
<dbReference type="Pfam" id="PF13333">
    <property type="entry name" value="rve_2"/>
    <property type="match status" value="1"/>
</dbReference>
<proteinExistence type="predicted"/>
<dbReference type="InterPro" id="IPR036397">
    <property type="entry name" value="RNaseH_sf"/>
</dbReference>
<dbReference type="Proteomes" id="UP000839052">
    <property type="component" value="Chromosome"/>
</dbReference>
<dbReference type="Pfam" id="PF00665">
    <property type="entry name" value="rve"/>
    <property type="match status" value="1"/>
</dbReference>
<dbReference type="EMBL" id="OU912926">
    <property type="protein sequence ID" value="CAG9932078.1"/>
    <property type="molecule type" value="Genomic_DNA"/>
</dbReference>
<sequence>MSYQLICLLQQKAIPVQQSCRVLEVSRSGFYEARSRLAKPMICKTSTHLRAAFMASHQSYGSRRLVTALEAQGIQVGRYRVRCLMRQAGLKPVWKRKFIHTTDSKHNLPIAANILDRQFNPVAPNIAWVGDITYIRTGSGWLYLAIVLDLFSRKVVGWAMAPSMPAELVCTALHMAIQQRQPAPGLIVHSDRGSQYVCGQYQALLVKHGFVCSMSRKGNCWDNAVAERFFLNLKMERVWQREYANQTEAKTDITAYIVGFYNCNRIHSVLGNLSPSVFERNRAAKKPIVVSEIT</sequence>
<protein>
    <submittedName>
        <fullName evidence="3">IS3 element protein InsF</fullName>
    </submittedName>
</protein>
<dbReference type="SUPFAM" id="SSF53098">
    <property type="entry name" value="Ribonuclease H-like"/>
    <property type="match status" value="1"/>
</dbReference>
<evidence type="ECO:0000313" key="2">
    <source>
        <dbReference type="EMBL" id="CAG9932078.1"/>
    </source>
</evidence>
<dbReference type="Gene3D" id="3.30.420.10">
    <property type="entry name" value="Ribonuclease H-like superfamily/Ribonuclease H"/>
    <property type="match status" value="1"/>
</dbReference>
<gene>
    <name evidence="2" type="ORF">NTG6680_0825</name>
    <name evidence="3" type="ORF">NTG6680_1806</name>
</gene>
<dbReference type="NCBIfam" id="NF033516">
    <property type="entry name" value="transpos_IS3"/>
    <property type="match status" value="1"/>
</dbReference>
<dbReference type="PANTHER" id="PTHR46889">
    <property type="entry name" value="TRANSPOSASE INSF FOR INSERTION SEQUENCE IS3B-RELATED"/>
    <property type="match status" value="1"/>
</dbReference>
<evidence type="ECO:0000259" key="1">
    <source>
        <dbReference type="PROSITE" id="PS50994"/>
    </source>
</evidence>
<dbReference type="InterPro" id="IPR050900">
    <property type="entry name" value="Transposase_IS3/IS150/IS904"/>
</dbReference>
<evidence type="ECO:0000313" key="4">
    <source>
        <dbReference type="Proteomes" id="UP000839052"/>
    </source>
</evidence>
<feature type="domain" description="Integrase catalytic" evidence="1">
    <location>
        <begin position="120"/>
        <end position="282"/>
    </location>
</feature>
<accession>A0ABM8YZU0</accession>
<dbReference type="InterPro" id="IPR048020">
    <property type="entry name" value="Transpos_IS3"/>
</dbReference>
<keyword evidence="4" id="KW-1185">Reference proteome</keyword>
<dbReference type="InterPro" id="IPR012337">
    <property type="entry name" value="RNaseH-like_sf"/>
</dbReference>
<name>A0ABM8YZU0_9PROT</name>
<organism evidence="3 4">
    <name type="scientific">Candidatus Nitrotoga arctica</name>
    <dbReference type="NCBI Taxonomy" id="453162"/>
    <lineage>
        <taxon>Bacteria</taxon>
        <taxon>Pseudomonadati</taxon>
        <taxon>Pseudomonadota</taxon>
        <taxon>Betaproteobacteria</taxon>
        <taxon>Nitrosomonadales</taxon>
        <taxon>Gallionellaceae</taxon>
        <taxon>Candidatus Nitrotoga</taxon>
    </lineage>
</organism>
<evidence type="ECO:0000313" key="3">
    <source>
        <dbReference type="EMBL" id="CAG9933055.1"/>
    </source>
</evidence>
<dbReference type="Pfam" id="PF13276">
    <property type="entry name" value="HTH_21"/>
    <property type="match status" value="1"/>
</dbReference>